<protein>
    <submittedName>
        <fullName evidence="1">Uncharacterized protein</fullName>
    </submittedName>
</protein>
<name>A0A8J4QH30_9ROSI</name>
<evidence type="ECO:0000313" key="2">
    <source>
        <dbReference type="Proteomes" id="UP000737018"/>
    </source>
</evidence>
<reference evidence="1" key="1">
    <citation type="submission" date="2020-03" db="EMBL/GenBank/DDBJ databases">
        <title>Castanea mollissima Vanexum genome sequencing.</title>
        <authorList>
            <person name="Staton M."/>
        </authorList>
    </citation>
    <scope>NUCLEOTIDE SEQUENCE</scope>
    <source>
        <tissue evidence="1">Leaf</tissue>
    </source>
</reference>
<proteinExistence type="predicted"/>
<dbReference type="AlphaFoldDB" id="A0A8J4QH30"/>
<dbReference type="Proteomes" id="UP000737018">
    <property type="component" value="Unassembled WGS sequence"/>
</dbReference>
<sequence>MKIEDVKVIFGNDSYDFFCERLRVKITFSFEKRSLESVIQNEQPISSLRSVSLPPQQFWKGLVLFYSIVGNKCQPFSKHFGHLNVEISTNS</sequence>
<dbReference type="EMBL" id="JRKL02005367">
    <property type="protein sequence ID" value="KAF3950598.1"/>
    <property type="molecule type" value="Genomic_DNA"/>
</dbReference>
<evidence type="ECO:0000313" key="1">
    <source>
        <dbReference type="EMBL" id="KAF3950598.1"/>
    </source>
</evidence>
<organism evidence="1 2">
    <name type="scientific">Castanea mollissima</name>
    <name type="common">Chinese chestnut</name>
    <dbReference type="NCBI Taxonomy" id="60419"/>
    <lineage>
        <taxon>Eukaryota</taxon>
        <taxon>Viridiplantae</taxon>
        <taxon>Streptophyta</taxon>
        <taxon>Embryophyta</taxon>
        <taxon>Tracheophyta</taxon>
        <taxon>Spermatophyta</taxon>
        <taxon>Magnoliopsida</taxon>
        <taxon>eudicotyledons</taxon>
        <taxon>Gunneridae</taxon>
        <taxon>Pentapetalae</taxon>
        <taxon>rosids</taxon>
        <taxon>fabids</taxon>
        <taxon>Fagales</taxon>
        <taxon>Fagaceae</taxon>
        <taxon>Castanea</taxon>
    </lineage>
</organism>
<keyword evidence="2" id="KW-1185">Reference proteome</keyword>
<accession>A0A8J4QH30</accession>
<gene>
    <name evidence="1" type="ORF">CMV_023674</name>
</gene>
<comment type="caution">
    <text evidence="1">The sequence shown here is derived from an EMBL/GenBank/DDBJ whole genome shotgun (WGS) entry which is preliminary data.</text>
</comment>